<reference evidence="1 2" key="1">
    <citation type="journal article" date="2007" name="Nat. Biotechnol.">
        <title>Complete genome sequence of the myxobacterium Sorangium cellulosum.</title>
        <authorList>
            <person name="Schneiker S."/>
            <person name="Perlova O."/>
            <person name="Kaiser O."/>
            <person name="Gerth K."/>
            <person name="Alici A."/>
            <person name="Altmeyer M.O."/>
            <person name="Bartels D."/>
            <person name="Bekel T."/>
            <person name="Beyer S."/>
            <person name="Bode E."/>
            <person name="Bode H.B."/>
            <person name="Bolten C.J."/>
            <person name="Choudhuri J.V."/>
            <person name="Doss S."/>
            <person name="Elnakady Y.A."/>
            <person name="Frank B."/>
            <person name="Gaigalat L."/>
            <person name="Goesmann A."/>
            <person name="Groeger C."/>
            <person name="Gross F."/>
            <person name="Jelsbak L."/>
            <person name="Jelsbak L."/>
            <person name="Kalinowski J."/>
            <person name="Kegler C."/>
            <person name="Knauber T."/>
            <person name="Konietzny S."/>
            <person name="Kopp M."/>
            <person name="Krause L."/>
            <person name="Krug D."/>
            <person name="Linke B."/>
            <person name="Mahmud T."/>
            <person name="Martinez-Arias R."/>
            <person name="McHardy A.C."/>
            <person name="Merai M."/>
            <person name="Meyer F."/>
            <person name="Mormann S."/>
            <person name="Munoz-Dorado J."/>
            <person name="Perez J."/>
            <person name="Pradella S."/>
            <person name="Rachid S."/>
            <person name="Raddatz G."/>
            <person name="Rosenau F."/>
            <person name="Rueckert C."/>
            <person name="Sasse F."/>
            <person name="Scharfe M."/>
            <person name="Schuster S.C."/>
            <person name="Suen G."/>
            <person name="Treuner-Lange A."/>
            <person name="Velicer G.J."/>
            <person name="Vorholter F.-J."/>
            <person name="Weissman K.J."/>
            <person name="Welch R.D."/>
            <person name="Wenzel S.C."/>
            <person name="Whitworth D.E."/>
            <person name="Wilhelm S."/>
            <person name="Wittmann C."/>
            <person name="Bloecker H."/>
            <person name="Puehler A."/>
            <person name="Mueller R."/>
        </authorList>
    </citation>
    <scope>NUCLEOTIDE SEQUENCE [LARGE SCALE GENOMIC DNA]</scope>
    <source>
        <strain evidence="2">So ce56</strain>
    </source>
</reference>
<gene>
    <name evidence="1" type="ordered locus">sce3480</name>
</gene>
<protein>
    <recommendedName>
        <fullName evidence="3">Transposase</fullName>
    </recommendedName>
</protein>
<dbReference type="STRING" id="448385.sce3480"/>
<dbReference type="BioCyc" id="SCEL448385:SCE_RS17820-MONOMER"/>
<organism evidence="1 2">
    <name type="scientific">Sorangium cellulosum (strain So ce56)</name>
    <name type="common">Polyangium cellulosum (strain So ce56)</name>
    <dbReference type="NCBI Taxonomy" id="448385"/>
    <lineage>
        <taxon>Bacteria</taxon>
        <taxon>Pseudomonadati</taxon>
        <taxon>Myxococcota</taxon>
        <taxon>Polyangia</taxon>
        <taxon>Polyangiales</taxon>
        <taxon>Polyangiaceae</taxon>
        <taxon>Sorangium</taxon>
    </lineage>
</organism>
<dbReference type="AlphaFoldDB" id="A9GRL4"/>
<proteinExistence type="predicted"/>
<keyword evidence="2" id="KW-1185">Reference proteome</keyword>
<accession>A9GRL4</accession>
<dbReference type="EMBL" id="AM746676">
    <property type="protein sequence ID" value="CAN93640.1"/>
    <property type="molecule type" value="Genomic_DNA"/>
</dbReference>
<sequence length="127" mass="14035">MLAMDLVDRVLLAVPVRQWVLSLPFEIRRLAAFRAKVATAMGRIFIEEIARIQEQAVATSGAQHGAVNFLRRFGGSLNWGLHHHAVVSDGVFSKSKLGQMSFRHPCPFRGGARGVWFEGYAIAQFAG</sequence>
<name>A9GRL4_SORC5</name>
<evidence type="ECO:0000313" key="1">
    <source>
        <dbReference type="EMBL" id="CAN93640.1"/>
    </source>
</evidence>
<evidence type="ECO:0008006" key="3">
    <source>
        <dbReference type="Google" id="ProtNLM"/>
    </source>
</evidence>
<dbReference type="Proteomes" id="UP000002139">
    <property type="component" value="Chromosome"/>
</dbReference>
<evidence type="ECO:0000313" key="2">
    <source>
        <dbReference type="Proteomes" id="UP000002139"/>
    </source>
</evidence>
<dbReference type="HOGENOM" id="CLU_1969082_0_0_7"/>
<dbReference type="KEGG" id="scl:sce3480"/>